<dbReference type="OrthoDB" id="10533134at2759"/>
<dbReference type="AlphaFoldDB" id="A0A5N6YRA9"/>
<name>A0A5N6YRA9_9EURO</name>
<proteinExistence type="predicted"/>
<accession>A0A5N6YRA9</accession>
<dbReference type="EMBL" id="ML739850">
    <property type="protein sequence ID" value="KAE8348065.1"/>
    <property type="molecule type" value="Genomic_DNA"/>
</dbReference>
<reference evidence="3" key="1">
    <citation type="submission" date="2019-04" db="EMBL/GenBank/DDBJ databases">
        <title>Friends and foes A comparative genomics studyof 23 Aspergillus species from section Flavi.</title>
        <authorList>
            <consortium name="DOE Joint Genome Institute"/>
            <person name="Kjaerbolling I."/>
            <person name="Vesth T."/>
            <person name="Frisvad J.C."/>
            <person name="Nybo J.L."/>
            <person name="Theobald S."/>
            <person name="Kildgaard S."/>
            <person name="Isbrandt T."/>
            <person name="Kuo A."/>
            <person name="Sato A."/>
            <person name="Lyhne E.K."/>
            <person name="Kogle M.E."/>
            <person name="Wiebenga A."/>
            <person name="Kun R.S."/>
            <person name="Lubbers R.J."/>
            <person name="Makela M.R."/>
            <person name="Barry K."/>
            <person name="Chovatia M."/>
            <person name="Clum A."/>
            <person name="Daum C."/>
            <person name="Haridas S."/>
            <person name="He G."/>
            <person name="LaButti K."/>
            <person name="Lipzen A."/>
            <person name="Mondo S."/>
            <person name="Riley R."/>
            <person name="Salamov A."/>
            <person name="Simmons B.A."/>
            <person name="Magnuson J.K."/>
            <person name="Henrissat B."/>
            <person name="Mortensen U.H."/>
            <person name="Larsen T.O."/>
            <person name="Devries R.P."/>
            <person name="Grigoriev I.V."/>
            <person name="Machida M."/>
            <person name="Baker S.E."/>
            <person name="Andersen M.R."/>
        </authorList>
    </citation>
    <scope>NUCLEOTIDE SEQUENCE [LARGE SCALE GENOMIC DNA]</scope>
    <source>
        <strain evidence="3">CBS 553.77</strain>
    </source>
</reference>
<feature type="compositionally biased region" description="Polar residues" evidence="1">
    <location>
        <begin position="19"/>
        <end position="28"/>
    </location>
</feature>
<gene>
    <name evidence="2" type="ORF">BDV28DRAFT_153330</name>
</gene>
<evidence type="ECO:0000256" key="1">
    <source>
        <dbReference type="SAM" id="MobiDB-lite"/>
    </source>
</evidence>
<feature type="region of interest" description="Disordered" evidence="1">
    <location>
        <begin position="1"/>
        <end position="28"/>
    </location>
</feature>
<sequence>MNLSGRQLSYRPDQAIQHHPSSAGRSNDLQLCDRSQQFTMAPELIAVNLK</sequence>
<dbReference type="Proteomes" id="UP000327118">
    <property type="component" value="Unassembled WGS sequence"/>
</dbReference>
<evidence type="ECO:0000313" key="3">
    <source>
        <dbReference type="Proteomes" id="UP000327118"/>
    </source>
</evidence>
<organism evidence="2 3">
    <name type="scientific">Aspergillus coremiiformis</name>
    <dbReference type="NCBI Taxonomy" id="138285"/>
    <lineage>
        <taxon>Eukaryota</taxon>
        <taxon>Fungi</taxon>
        <taxon>Dikarya</taxon>
        <taxon>Ascomycota</taxon>
        <taxon>Pezizomycotina</taxon>
        <taxon>Eurotiomycetes</taxon>
        <taxon>Eurotiomycetidae</taxon>
        <taxon>Eurotiales</taxon>
        <taxon>Aspergillaceae</taxon>
        <taxon>Aspergillus</taxon>
        <taxon>Aspergillus subgen. Circumdati</taxon>
    </lineage>
</organism>
<keyword evidence="3" id="KW-1185">Reference proteome</keyword>
<protein>
    <submittedName>
        <fullName evidence="2">Uncharacterized protein</fullName>
    </submittedName>
</protein>
<evidence type="ECO:0000313" key="2">
    <source>
        <dbReference type="EMBL" id="KAE8348065.1"/>
    </source>
</evidence>